<proteinExistence type="predicted"/>
<evidence type="ECO:0000256" key="1">
    <source>
        <dbReference type="SAM" id="MobiDB-lite"/>
    </source>
</evidence>
<sequence length="145" mass="16467">MAMEVISGRSSSSTLNPNAPMFVPLAYRTVEDFSDEWWVLVQSNPWFQDYWLQERFCDPQTDSSFLDIYDPDLSEFDALFDYEESRGRCRYYDGLDQFGGREMAEGPCSGGSSEVHRESAEVCEAENESKDDSAAEVDSSQCSTQ</sequence>
<dbReference type="InterPro" id="IPR040414">
    <property type="entry name" value="CID1/CID2"/>
</dbReference>
<dbReference type="Gramene" id="evm.model.02.1263.5.5bd9b135.2.5bdae6df">
    <property type="protein sequence ID" value="cds.evm.model.02.1263.5.5bd9b135.2.5bdae6df"/>
    <property type="gene ID" value="evm.TU.02.1263"/>
</dbReference>
<evidence type="ECO:0000313" key="3">
    <source>
        <dbReference type="Proteomes" id="UP000596661"/>
    </source>
</evidence>
<dbReference type="Pfam" id="PF07145">
    <property type="entry name" value="PAM2"/>
    <property type="match status" value="1"/>
</dbReference>
<keyword evidence="3" id="KW-1185">Reference proteome</keyword>
<dbReference type="Proteomes" id="UP000596661">
    <property type="component" value="Chromosome 2"/>
</dbReference>
<protein>
    <submittedName>
        <fullName evidence="2">Uncharacterized protein</fullName>
    </submittedName>
</protein>
<dbReference type="PANTHER" id="PTHR33790:SF1">
    <property type="entry name" value="PROTEIN EARLY RESPONSIVE TO DEHYDRATION 15"/>
    <property type="match status" value="1"/>
</dbReference>
<dbReference type="EMBL" id="UZAU01000168">
    <property type="status" value="NOT_ANNOTATED_CDS"/>
    <property type="molecule type" value="Genomic_DNA"/>
</dbReference>
<feature type="region of interest" description="Disordered" evidence="1">
    <location>
        <begin position="103"/>
        <end position="145"/>
    </location>
</feature>
<dbReference type="EnsemblPlants" id="evm.model.02.1263.5.5bd9b135.2.5bdae6df">
    <property type="protein sequence ID" value="cds.evm.model.02.1263.5.5bd9b135.2.5bdae6df"/>
    <property type="gene ID" value="evm.TU.02.1263"/>
</dbReference>
<accession>A0ABL6UNZ7</accession>
<name>A0ABL6UNZ7_CANSA</name>
<evidence type="ECO:0000313" key="2">
    <source>
        <dbReference type="EnsemblPlants" id="cds.evm.model.02.1263.5.5bd9b135.1.5bdae6df"/>
    </source>
</evidence>
<dbReference type="PANTHER" id="PTHR33790">
    <property type="entry name" value="OS05G0344200 PROTEIN"/>
    <property type="match status" value="1"/>
</dbReference>
<reference evidence="2 3" key="1">
    <citation type="submission" date="2018-11" db="EMBL/GenBank/DDBJ databases">
        <authorList>
            <person name="Grassa J C."/>
        </authorList>
    </citation>
    <scope>NUCLEOTIDE SEQUENCE [LARGE SCALE GENOMIC DNA]</scope>
</reference>
<reference evidence="2" key="2">
    <citation type="submission" date="2025-05" db="UniProtKB">
        <authorList>
            <consortium name="EnsemblPlants"/>
        </authorList>
    </citation>
    <scope>IDENTIFICATION</scope>
</reference>
<gene>
    <name evidence="2" type="primary">LOC133033704</name>
</gene>
<dbReference type="Gramene" id="evm.model.02.1263.5.5bd9b135.1.5bdae6df">
    <property type="protein sequence ID" value="cds.evm.model.02.1263.5.5bd9b135.1.5bdae6df"/>
    <property type="gene ID" value="evm.TU.02.1263"/>
</dbReference>
<dbReference type="EnsemblPlants" id="evm.model.02.1263.5.5bd9b135.1.5bdae6df">
    <property type="protein sequence ID" value="cds.evm.model.02.1263.5.5bd9b135.1.5bdae6df"/>
    <property type="gene ID" value="evm.TU.02.1263"/>
</dbReference>
<organism evidence="2 3">
    <name type="scientific">Cannabis sativa</name>
    <name type="common">Hemp</name>
    <name type="synonym">Marijuana</name>
    <dbReference type="NCBI Taxonomy" id="3483"/>
    <lineage>
        <taxon>Eukaryota</taxon>
        <taxon>Viridiplantae</taxon>
        <taxon>Streptophyta</taxon>
        <taxon>Embryophyta</taxon>
        <taxon>Tracheophyta</taxon>
        <taxon>Spermatophyta</taxon>
        <taxon>Magnoliopsida</taxon>
        <taxon>eudicotyledons</taxon>
        <taxon>Gunneridae</taxon>
        <taxon>Pentapetalae</taxon>
        <taxon>rosids</taxon>
        <taxon>fabids</taxon>
        <taxon>Rosales</taxon>
        <taxon>Cannabaceae</taxon>
        <taxon>Cannabis</taxon>
    </lineage>
</organism>
<dbReference type="InterPro" id="IPR009818">
    <property type="entry name" value="PAM2_motif"/>
</dbReference>